<dbReference type="AlphaFoldDB" id="A0A133UR67"/>
<proteinExistence type="predicted"/>
<keyword evidence="3" id="KW-1185">Reference proteome</keyword>
<evidence type="ECO:0000259" key="1">
    <source>
        <dbReference type="SMART" id="SM00478"/>
    </source>
</evidence>
<dbReference type="InterPro" id="IPR023170">
    <property type="entry name" value="HhH_base_excis_C"/>
</dbReference>
<dbReference type="GO" id="GO:0003824">
    <property type="term" value="F:catalytic activity"/>
    <property type="evidence" value="ECO:0007669"/>
    <property type="project" value="InterPro"/>
</dbReference>
<reference evidence="2 3" key="1">
    <citation type="journal article" date="2016" name="Sci. Rep.">
        <title>Metabolic traits of an uncultured archaeal lineage -MSBL1- from brine pools of the Red Sea.</title>
        <authorList>
            <person name="Mwirichia R."/>
            <person name="Alam I."/>
            <person name="Rashid M."/>
            <person name="Vinu M."/>
            <person name="Ba-Alawi W."/>
            <person name="Anthony Kamau A."/>
            <person name="Kamanda Ngugi D."/>
            <person name="Goker M."/>
            <person name="Klenk H.P."/>
            <person name="Bajic V."/>
            <person name="Stingl U."/>
        </authorList>
    </citation>
    <scope>NUCLEOTIDE SEQUENCE [LARGE SCALE GENOMIC DNA]</scope>
    <source>
        <strain evidence="2">SCGC-AAA259I14</strain>
    </source>
</reference>
<accession>A0A133UR67</accession>
<dbReference type="PIRSF" id="PIRSF001435">
    <property type="entry name" value="Nth"/>
    <property type="match status" value="1"/>
</dbReference>
<evidence type="ECO:0000313" key="2">
    <source>
        <dbReference type="EMBL" id="KXA96630.1"/>
    </source>
</evidence>
<dbReference type="PANTHER" id="PTHR47203">
    <property type="match status" value="1"/>
</dbReference>
<dbReference type="Proteomes" id="UP000070414">
    <property type="component" value="Unassembled WGS sequence"/>
</dbReference>
<gene>
    <name evidence="2" type="ORF">AKJ38_02935</name>
</gene>
<dbReference type="PANTHER" id="PTHR47203:SF1">
    <property type="entry name" value="HYPOTHETICAL BASE EXCISION DNA REPAIR PROTEIN (EUROFUNG)"/>
    <property type="match status" value="1"/>
</dbReference>
<dbReference type="Gene3D" id="1.10.340.30">
    <property type="entry name" value="Hypothetical protein, domain 2"/>
    <property type="match status" value="1"/>
</dbReference>
<protein>
    <recommendedName>
        <fullName evidence="1">HhH-GPD domain-containing protein</fullName>
    </recommendedName>
</protein>
<dbReference type="Gene3D" id="1.10.1670.10">
    <property type="entry name" value="Helix-hairpin-Helix base-excision DNA repair enzymes (C-terminal)"/>
    <property type="match status" value="1"/>
</dbReference>
<dbReference type="InterPro" id="IPR011257">
    <property type="entry name" value="DNA_glycosylase"/>
</dbReference>
<dbReference type="SUPFAM" id="SSF48150">
    <property type="entry name" value="DNA-glycosylase"/>
    <property type="match status" value="1"/>
</dbReference>
<evidence type="ECO:0000313" key="3">
    <source>
        <dbReference type="Proteomes" id="UP000070414"/>
    </source>
</evidence>
<name>A0A133UR67_9EURY</name>
<dbReference type="PATRIC" id="fig|1698268.3.peg.710"/>
<dbReference type="CDD" id="cd00056">
    <property type="entry name" value="ENDO3c"/>
    <property type="match status" value="1"/>
</dbReference>
<sequence length="221" mass="25370">MPKIGNIIDLLRHEYGVPEVKSRRNGVESLMRVILSQNTNDRNSERAYKNLIERFDSPAEILDAERDELADVISVSGLHNIKSERIKKCLSRIKEERGKLSLDFLGEMSLEEARKWLLDLPGIGPKSAAVVLNFQFEKAAFPVDTHVFRVSKRLGLIPEESTREKAHSLMEELVPDERMYEVHINLIKHGRRICKAPTPVCSNCFLTKVCDYFQENRGPRK</sequence>
<feature type="domain" description="HhH-GPD" evidence="1">
    <location>
        <begin position="35"/>
        <end position="192"/>
    </location>
</feature>
<dbReference type="SMART" id="SM00478">
    <property type="entry name" value="ENDO3c"/>
    <property type="match status" value="1"/>
</dbReference>
<dbReference type="Pfam" id="PF00730">
    <property type="entry name" value="HhH-GPD"/>
    <property type="match status" value="1"/>
</dbReference>
<dbReference type="GO" id="GO:0006284">
    <property type="term" value="P:base-excision repair"/>
    <property type="evidence" value="ECO:0007669"/>
    <property type="project" value="InterPro"/>
</dbReference>
<dbReference type="EMBL" id="LHXS01000052">
    <property type="protein sequence ID" value="KXA96630.1"/>
    <property type="molecule type" value="Genomic_DNA"/>
</dbReference>
<comment type="caution">
    <text evidence="2">The sequence shown here is derived from an EMBL/GenBank/DDBJ whole genome shotgun (WGS) entry which is preliminary data.</text>
</comment>
<dbReference type="InterPro" id="IPR003265">
    <property type="entry name" value="HhH-GPD_domain"/>
</dbReference>
<organism evidence="2 3">
    <name type="scientific">candidate division MSBL1 archaeon SCGC-AAA259I14</name>
    <dbReference type="NCBI Taxonomy" id="1698268"/>
    <lineage>
        <taxon>Archaea</taxon>
        <taxon>Methanobacteriati</taxon>
        <taxon>Methanobacteriota</taxon>
        <taxon>candidate division MSBL1</taxon>
    </lineage>
</organism>